<evidence type="ECO:0000313" key="1">
    <source>
        <dbReference type="EMBL" id="SVA97499.1"/>
    </source>
</evidence>
<organism evidence="1">
    <name type="scientific">marine metagenome</name>
    <dbReference type="NCBI Taxonomy" id="408172"/>
    <lineage>
        <taxon>unclassified sequences</taxon>
        <taxon>metagenomes</taxon>
        <taxon>ecological metagenomes</taxon>
    </lineage>
</organism>
<sequence length="40" mass="4404">MVFRAKKILLAGVVGLIALPLISAKAFHENIYQPRVPESL</sequence>
<accession>A0A382A801</accession>
<dbReference type="AlphaFoldDB" id="A0A382A801"/>
<proteinExistence type="predicted"/>
<dbReference type="EMBL" id="UINC01024240">
    <property type="protein sequence ID" value="SVA97499.1"/>
    <property type="molecule type" value="Genomic_DNA"/>
</dbReference>
<reference evidence="1" key="1">
    <citation type="submission" date="2018-05" db="EMBL/GenBank/DDBJ databases">
        <authorList>
            <person name="Lanie J.A."/>
            <person name="Ng W.-L."/>
            <person name="Kazmierczak K.M."/>
            <person name="Andrzejewski T.M."/>
            <person name="Davidsen T.M."/>
            <person name="Wayne K.J."/>
            <person name="Tettelin H."/>
            <person name="Glass J.I."/>
            <person name="Rusch D."/>
            <person name="Podicherti R."/>
            <person name="Tsui H.-C.T."/>
            <person name="Winkler M.E."/>
        </authorList>
    </citation>
    <scope>NUCLEOTIDE SEQUENCE</scope>
</reference>
<name>A0A382A801_9ZZZZ</name>
<protein>
    <submittedName>
        <fullName evidence="1">Uncharacterized protein</fullName>
    </submittedName>
</protein>
<gene>
    <name evidence="1" type="ORF">METZ01_LOCUS150353</name>
</gene>
<feature type="non-terminal residue" evidence="1">
    <location>
        <position position="40"/>
    </location>
</feature>